<dbReference type="RefSeq" id="WP_166031956.1">
    <property type="nucleotide sequence ID" value="NZ_CP048877.1"/>
</dbReference>
<dbReference type="AlphaFoldDB" id="A0A6G7PWB4"/>
<sequence length="190" mass="22383">MNKVEKWLSVSESIEEYFLNEKILDTARNLDQKLKDYEFIFYIEGEIDGNRLLFNKEAIIPPQTISPDYVIPYWIPSNGFWGIVHKHPEPFIHFSGLDRIYTSTYPFSICFLWCGGHLVEAMYMDDKIDLKNIRYIKGVLGKSKINEDIVVRKQVELPFLCDKSLISRGLLTIDHDSWRMKTKDFFFIDA</sequence>
<organism evidence="1 2">
    <name type="scientific">Thermosulfuriphilus ammonigenes</name>
    <dbReference type="NCBI Taxonomy" id="1936021"/>
    <lineage>
        <taxon>Bacteria</taxon>
        <taxon>Pseudomonadati</taxon>
        <taxon>Thermodesulfobacteriota</taxon>
        <taxon>Thermodesulfobacteria</taxon>
        <taxon>Thermodesulfobacteriales</taxon>
        <taxon>Thermodesulfobacteriaceae</taxon>
        <taxon>Thermosulfuriphilus</taxon>
    </lineage>
</organism>
<dbReference type="KEGG" id="tav:G4V39_05385"/>
<evidence type="ECO:0000313" key="2">
    <source>
        <dbReference type="Proteomes" id="UP000502179"/>
    </source>
</evidence>
<proteinExistence type="predicted"/>
<reference evidence="1 2" key="1">
    <citation type="submission" date="2020-02" db="EMBL/GenBank/DDBJ databases">
        <title>Genome analysis of Thermosulfuriphilus ammonigenes ST65T, an anaerobic thermophilic chemolithoautotrophic bacterium isolated from a deep-sea hydrothermal vent.</title>
        <authorList>
            <person name="Slobodkina G."/>
            <person name="Allioux M."/>
            <person name="Merkel A."/>
            <person name="Alain K."/>
            <person name="Jebbar M."/>
            <person name="Slobodkin A."/>
        </authorList>
    </citation>
    <scope>NUCLEOTIDE SEQUENCE [LARGE SCALE GENOMIC DNA]</scope>
    <source>
        <strain evidence="1 2">ST65</strain>
    </source>
</reference>
<dbReference type="Proteomes" id="UP000502179">
    <property type="component" value="Chromosome"/>
</dbReference>
<evidence type="ECO:0000313" key="1">
    <source>
        <dbReference type="EMBL" id="QIJ71738.1"/>
    </source>
</evidence>
<protein>
    <submittedName>
        <fullName evidence="1">Uncharacterized protein</fullName>
    </submittedName>
</protein>
<keyword evidence="2" id="KW-1185">Reference proteome</keyword>
<name>A0A6G7PWB4_9BACT</name>
<accession>A0A6G7PWB4</accession>
<gene>
    <name evidence="1" type="ORF">G4V39_05385</name>
</gene>
<dbReference type="EMBL" id="CP048877">
    <property type="protein sequence ID" value="QIJ71738.1"/>
    <property type="molecule type" value="Genomic_DNA"/>
</dbReference>